<sequence>MQEAADDLHVGGAEVAGALGGGGGGQQRGQGLAG</sequence>
<dbReference type="EMBL" id="CSBK01002132">
    <property type="protein sequence ID" value="COZ52246.1"/>
    <property type="molecule type" value="Genomic_DNA"/>
</dbReference>
<dbReference type="Proteomes" id="UP000039021">
    <property type="component" value="Unassembled WGS sequence"/>
</dbReference>
<reference evidence="3" key="1">
    <citation type="submission" date="2015-03" db="EMBL/GenBank/DDBJ databases">
        <authorList>
            <consortium name="Pathogen Informatics"/>
            <person name="Murphy D."/>
        </authorList>
    </citation>
    <scope>NUCLEOTIDE SEQUENCE</scope>
    <source>
        <strain evidence="3">N09902308</strain>
    </source>
</reference>
<dbReference type="EMBL" id="CGCX01000053">
    <property type="protein sequence ID" value="CFR65906.1"/>
    <property type="molecule type" value="Genomic_DNA"/>
</dbReference>
<evidence type="ECO:0000313" key="4">
    <source>
        <dbReference type="Proteomes" id="UP000039021"/>
    </source>
</evidence>
<name>A0A654TY33_MYCTX</name>
<evidence type="ECO:0000256" key="1">
    <source>
        <dbReference type="SAM" id="MobiDB-lite"/>
    </source>
</evidence>
<dbReference type="AlphaFoldDB" id="A0A654TY33"/>
<feature type="compositionally biased region" description="Gly residues" evidence="1">
    <location>
        <begin position="18"/>
        <end position="34"/>
    </location>
</feature>
<gene>
    <name evidence="2" type="ORF">ERS007657_00268</name>
    <name evidence="3" type="ORF">ERS007739_03850</name>
</gene>
<evidence type="ECO:0000313" key="3">
    <source>
        <dbReference type="EMBL" id="COZ52246.1"/>
    </source>
</evidence>
<reference evidence="4 5" key="2">
    <citation type="submission" date="2015-03" db="EMBL/GenBank/DDBJ databases">
        <authorList>
            <consortium name="Pathogen Informatics"/>
        </authorList>
    </citation>
    <scope>NUCLEOTIDE SEQUENCE [LARGE SCALE GENOMIC DNA]</scope>
    <source>
        <strain evidence="2 5">C09601061</strain>
        <strain evidence="4">N09902308</strain>
    </source>
</reference>
<feature type="region of interest" description="Disordered" evidence="1">
    <location>
        <begin position="1"/>
        <end position="34"/>
    </location>
</feature>
<organism evidence="2 5">
    <name type="scientific">Mycobacterium tuberculosis</name>
    <dbReference type="NCBI Taxonomy" id="1773"/>
    <lineage>
        <taxon>Bacteria</taxon>
        <taxon>Bacillati</taxon>
        <taxon>Actinomycetota</taxon>
        <taxon>Actinomycetes</taxon>
        <taxon>Mycobacteriales</taxon>
        <taxon>Mycobacteriaceae</taxon>
        <taxon>Mycobacterium</taxon>
        <taxon>Mycobacterium tuberculosis complex</taxon>
    </lineage>
</organism>
<evidence type="ECO:0000313" key="2">
    <source>
        <dbReference type="EMBL" id="CFR65906.1"/>
    </source>
</evidence>
<evidence type="ECO:0000313" key="5">
    <source>
        <dbReference type="Proteomes" id="UP000046680"/>
    </source>
</evidence>
<accession>A0A654TY33</accession>
<proteinExistence type="predicted"/>
<protein>
    <submittedName>
        <fullName evidence="2">Uncharacterized protein</fullName>
    </submittedName>
</protein>
<dbReference type="Proteomes" id="UP000046680">
    <property type="component" value="Unassembled WGS sequence"/>
</dbReference>